<keyword evidence="8 11" id="KW-0626">Porin</keyword>
<keyword evidence="9 11" id="KW-0472">Membrane</keyword>
<dbReference type="AlphaFoldDB" id="A0A420E5I5"/>
<dbReference type="GO" id="GO:0015288">
    <property type="term" value="F:porin activity"/>
    <property type="evidence" value="ECO:0007669"/>
    <property type="project" value="UniProtKB-KW"/>
</dbReference>
<comment type="caution">
    <text evidence="16">The sequence shown here is derived from an EMBL/GenBank/DDBJ whole genome shotgun (WGS) entry which is preliminary data.</text>
</comment>
<evidence type="ECO:0000256" key="5">
    <source>
        <dbReference type="ARBA" id="ARBA00022729"/>
    </source>
</evidence>
<dbReference type="PANTHER" id="PTHR30069:SF53">
    <property type="entry name" value="COLICIN I RECEPTOR-RELATED"/>
    <property type="match status" value="1"/>
</dbReference>
<comment type="subcellular location">
    <subcellularLocation>
        <location evidence="1 11 12">Cell outer membrane</location>
        <topology evidence="1 11 12">Multi-pass membrane protein</topology>
    </subcellularLocation>
</comment>
<dbReference type="GO" id="GO:0009279">
    <property type="term" value="C:cell outer membrane"/>
    <property type="evidence" value="ECO:0007669"/>
    <property type="project" value="UniProtKB-SubCell"/>
</dbReference>
<name>A0A420E5I5_9ALTE</name>
<feature type="domain" description="TonB-dependent receptor-like beta-barrel" evidence="14">
    <location>
        <begin position="196"/>
        <end position="589"/>
    </location>
</feature>
<evidence type="ECO:0000256" key="4">
    <source>
        <dbReference type="ARBA" id="ARBA00022692"/>
    </source>
</evidence>
<protein>
    <recommendedName>
        <fullName evidence="11">Vitamin B12 transporter BtuB</fullName>
    </recommendedName>
    <alternativeName>
        <fullName evidence="11">Cobalamin receptor</fullName>
    </alternativeName>
    <alternativeName>
        <fullName evidence="11">Outer membrane cobalamin translocator</fullName>
    </alternativeName>
</protein>
<keyword evidence="10 11" id="KW-0998">Cell outer membrane</keyword>
<keyword evidence="6 11" id="KW-0406">Ion transport</keyword>
<sequence length="615" mass="67788" precursor="true">MKALQYSALALGVVSAIAAAESNNDSTEVETMVITANRFEQTEASVLAATNVVTREDIEVLQAKSTTDVLKTLPGIEIGQNGGRGQVASVFVRGSESTHVLVLVDGFRMARSAKGSVDFNQIPLIQIERIELVRGARASMYGSEAIAGVINIITRAEPGESLKKLNAGIGSFNSYLAEGLGNFEVGDSGQLKLAAGVEDTEGYNAYPTSTNQSDKHGFGSKNAMISYEHQFSNAFSAYIAGRIYDNNSNYDDRFGSYKTLEVNSKNIDGSILYQRASFDSQVKLSFASQQNKDFVGSYSADSYRSLMVIEQLNAAWQNTMYVSDNTTLSGGIDWRNEEISEDSLTYGSADGGAGKKRSNTGIYLLGLHEIGRYTLELSGRSDDNSVYGRNNTWGAAASASITPELEIIALAGTAFKAPDFTQLYYPYGGNENLEPEESQNLELGLRGKQFFRSWRVSAFQNQIDNLIDYVCFDVLCYSGEYQQVEGKSQIRGLEFEGEFNTGKVLHSVSVEFRDPKDSDGEQLLRRAKQIFKWNAEYSLNQWLFTGEVLYQGERKDIGDIDLEPYTTVGAGISYDVTQNLELKLKINNLFDSSYETVNGYPSPERNFLVSGRYEF</sequence>
<evidence type="ECO:0000256" key="3">
    <source>
        <dbReference type="ARBA" id="ARBA00022452"/>
    </source>
</evidence>
<feature type="short sequence motif" description="TonB C-terminal box" evidence="11 13">
    <location>
        <begin position="598"/>
        <end position="615"/>
    </location>
</feature>
<keyword evidence="17" id="KW-1185">Reference proteome</keyword>
<dbReference type="InterPro" id="IPR039426">
    <property type="entry name" value="TonB-dep_rcpt-like"/>
</dbReference>
<keyword evidence="7 11" id="KW-0798">TonB box</keyword>
<evidence type="ECO:0000256" key="1">
    <source>
        <dbReference type="ARBA" id="ARBA00004571"/>
    </source>
</evidence>
<dbReference type="Pfam" id="PF00593">
    <property type="entry name" value="TonB_dep_Rec_b-barrel"/>
    <property type="match status" value="1"/>
</dbReference>
<evidence type="ECO:0000313" key="17">
    <source>
        <dbReference type="Proteomes" id="UP000286482"/>
    </source>
</evidence>
<evidence type="ECO:0000256" key="2">
    <source>
        <dbReference type="ARBA" id="ARBA00022448"/>
    </source>
</evidence>
<evidence type="ECO:0000256" key="11">
    <source>
        <dbReference type="HAMAP-Rule" id="MF_01531"/>
    </source>
</evidence>
<keyword evidence="16" id="KW-0675">Receptor</keyword>
<evidence type="ECO:0000256" key="8">
    <source>
        <dbReference type="ARBA" id="ARBA00023114"/>
    </source>
</evidence>
<feature type="signal peptide" evidence="11">
    <location>
        <begin position="1"/>
        <end position="18"/>
    </location>
</feature>
<dbReference type="InterPro" id="IPR036942">
    <property type="entry name" value="Beta-barrel_TonB_sf"/>
</dbReference>
<comment type="similarity">
    <text evidence="11">Belongs to the TonB-dependent receptor family. BtuB (TC 1.B.14.3.1) subfamily.</text>
</comment>
<evidence type="ECO:0000313" key="16">
    <source>
        <dbReference type="EMBL" id="RKF13109.1"/>
    </source>
</evidence>
<proteinExistence type="inferred from homology"/>
<evidence type="ECO:0000256" key="10">
    <source>
        <dbReference type="ARBA" id="ARBA00023237"/>
    </source>
</evidence>
<gene>
    <name evidence="11" type="primary">btuB</name>
    <name evidence="16" type="ORF">DBZ36_18755</name>
</gene>
<dbReference type="CDD" id="cd01347">
    <property type="entry name" value="ligand_gated_channel"/>
    <property type="match status" value="1"/>
</dbReference>
<keyword evidence="3 11" id="KW-1134">Transmembrane beta strand</keyword>
<dbReference type="GO" id="GO:0046930">
    <property type="term" value="C:pore complex"/>
    <property type="evidence" value="ECO:0007669"/>
    <property type="project" value="UniProtKB-KW"/>
</dbReference>
<dbReference type="InterPro" id="IPR010917">
    <property type="entry name" value="TonB_rcpt_CS"/>
</dbReference>
<dbReference type="SUPFAM" id="SSF56935">
    <property type="entry name" value="Porins"/>
    <property type="match status" value="1"/>
</dbReference>
<evidence type="ECO:0000259" key="14">
    <source>
        <dbReference type="Pfam" id="PF00593"/>
    </source>
</evidence>
<dbReference type="HAMAP" id="MF_01531">
    <property type="entry name" value="BtuB"/>
    <property type="match status" value="1"/>
</dbReference>
<dbReference type="EMBL" id="RAQO01000012">
    <property type="protein sequence ID" value="RKF13109.1"/>
    <property type="molecule type" value="Genomic_DNA"/>
</dbReference>
<evidence type="ECO:0000259" key="15">
    <source>
        <dbReference type="Pfam" id="PF07715"/>
    </source>
</evidence>
<keyword evidence="2 11" id="KW-0813">Transport</keyword>
<keyword evidence="5 11" id="KW-0732">Signal</keyword>
<evidence type="ECO:0000256" key="13">
    <source>
        <dbReference type="PROSITE-ProRule" id="PRU10144"/>
    </source>
</evidence>
<reference evidence="16 17" key="1">
    <citation type="submission" date="2018-09" db="EMBL/GenBank/DDBJ databases">
        <authorList>
            <person name="Wang Z."/>
        </authorList>
    </citation>
    <scope>NUCLEOTIDE SEQUENCE [LARGE SCALE GENOMIC DNA]</scope>
    <source>
        <strain evidence="16 17">ALS 81</strain>
    </source>
</reference>
<keyword evidence="4 11" id="KW-0812">Transmembrane</keyword>
<feature type="chain" id="PRO_5019598874" description="Vitamin B12 transporter BtuB" evidence="11">
    <location>
        <begin position="19"/>
        <end position="615"/>
    </location>
</feature>
<dbReference type="Gene3D" id="2.170.130.10">
    <property type="entry name" value="TonB-dependent receptor, plug domain"/>
    <property type="match status" value="1"/>
</dbReference>
<accession>A0A420E5I5</accession>
<dbReference type="PANTHER" id="PTHR30069">
    <property type="entry name" value="TONB-DEPENDENT OUTER MEMBRANE RECEPTOR"/>
    <property type="match status" value="1"/>
</dbReference>
<feature type="domain" description="TonB-dependent receptor plug" evidence="15">
    <location>
        <begin position="45"/>
        <end position="149"/>
    </location>
</feature>
<evidence type="ECO:0000256" key="9">
    <source>
        <dbReference type="ARBA" id="ARBA00023136"/>
    </source>
</evidence>
<dbReference type="OrthoDB" id="9764669at2"/>
<dbReference type="GO" id="GO:0006811">
    <property type="term" value="P:monoatomic ion transport"/>
    <property type="evidence" value="ECO:0007669"/>
    <property type="project" value="UniProtKB-KW"/>
</dbReference>
<dbReference type="GO" id="GO:0015420">
    <property type="term" value="F:ABC-type vitamin B12 transporter activity"/>
    <property type="evidence" value="ECO:0007669"/>
    <property type="project" value="InterPro"/>
</dbReference>
<evidence type="ECO:0000256" key="12">
    <source>
        <dbReference type="PROSITE-ProRule" id="PRU01360"/>
    </source>
</evidence>
<dbReference type="Gene3D" id="2.40.170.20">
    <property type="entry name" value="TonB-dependent receptor, beta-barrel domain"/>
    <property type="match status" value="1"/>
</dbReference>
<feature type="short sequence motif" description="TonB box" evidence="11">
    <location>
        <begin position="30"/>
        <end position="37"/>
    </location>
</feature>
<dbReference type="InterPro" id="IPR010101">
    <property type="entry name" value="B12_transptr_BtuB"/>
</dbReference>
<dbReference type="InterPro" id="IPR012910">
    <property type="entry name" value="Plug_dom"/>
</dbReference>
<organism evidence="16 17">
    <name type="scientific">Alginatibacterium sediminis</name>
    <dbReference type="NCBI Taxonomy" id="2164068"/>
    <lineage>
        <taxon>Bacteria</taxon>
        <taxon>Pseudomonadati</taxon>
        <taxon>Pseudomonadota</taxon>
        <taxon>Gammaproteobacteria</taxon>
        <taxon>Alteromonadales</taxon>
        <taxon>Alteromonadaceae</taxon>
        <taxon>Alginatibacterium</taxon>
    </lineage>
</organism>
<evidence type="ECO:0000256" key="7">
    <source>
        <dbReference type="ARBA" id="ARBA00023077"/>
    </source>
</evidence>
<dbReference type="InterPro" id="IPR037066">
    <property type="entry name" value="Plug_dom_sf"/>
</dbReference>
<dbReference type="PROSITE" id="PS52016">
    <property type="entry name" value="TONB_DEPENDENT_REC_3"/>
    <property type="match status" value="1"/>
</dbReference>
<dbReference type="InterPro" id="IPR000531">
    <property type="entry name" value="Beta-barrel_TonB"/>
</dbReference>
<comment type="function">
    <text evidence="11">Involved in the active translocation of vitamin B12 (cyanocobalamin) across the outer membrane to the periplasmic space. It derives its energy for transport by interacting with the trans-periplasmic membrane protein TonB.</text>
</comment>
<dbReference type="PROSITE" id="PS01156">
    <property type="entry name" value="TONB_DEPENDENT_REC_2"/>
    <property type="match status" value="1"/>
</dbReference>
<dbReference type="Proteomes" id="UP000286482">
    <property type="component" value="Unassembled WGS sequence"/>
</dbReference>
<evidence type="ECO:0000256" key="6">
    <source>
        <dbReference type="ARBA" id="ARBA00023065"/>
    </source>
</evidence>
<dbReference type="RefSeq" id="WP_120356522.1">
    <property type="nucleotide sequence ID" value="NZ_RAQO01000012.1"/>
</dbReference>
<dbReference type="Pfam" id="PF07715">
    <property type="entry name" value="Plug"/>
    <property type="match status" value="1"/>
</dbReference>